<organism evidence="6 7">
    <name type="scientific">Legionella beliardensis</name>
    <dbReference type="NCBI Taxonomy" id="91822"/>
    <lineage>
        <taxon>Bacteria</taxon>
        <taxon>Pseudomonadati</taxon>
        <taxon>Pseudomonadota</taxon>
        <taxon>Gammaproteobacteria</taxon>
        <taxon>Legionellales</taxon>
        <taxon>Legionellaceae</taxon>
        <taxon>Legionella</taxon>
    </lineage>
</organism>
<evidence type="ECO:0000259" key="5">
    <source>
        <dbReference type="Pfam" id="PF25800"/>
    </source>
</evidence>
<keyword evidence="3" id="KW-1133">Transmembrane helix</keyword>
<dbReference type="Proteomes" id="UP000254968">
    <property type="component" value="Unassembled WGS sequence"/>
</dbReference>
<feature type="coiled-coil region" evidence="1">
    <location>
        <begin position="357"/>
        <end position="405"/>
    </location>
</feature>
<feature type="transmembrane region" description="Helical" evidence="3">
    <location>
        <begin position="425"/>
        <end position="447"/>
    </location>
</feature>
<feature type="compositionally biased region" description="Polar residues" evidence="2">
    <location>
        <begin position="640"/>
        <end position="649"/>
    </location>
</feature>
<name>A0A378I2U5_9GAMM</name>
<feature type="signal peptide" evidence="4">
    <location>
        <begin position="1"/>
        <end position="21"/>
    </location>
</feature>
<keyword evidence="4" id="KW-0732">Signal</keyword>
<evidence type="ECO:0000256" key="4">
    <source>
        <dbReference type="SAM" id="SignalP"/>
    </source>
</evidence>
<dbReference type="NCBIfam" id="TIGR03505">
    <property type="entry name" value="FimV_core"/>
    <property type="match status" value="1"/>
</dbReference>
<accession>A0A378I2U5</accession>
<evidence type="ECO:0000313" key="6">
    <source>
        <dbReference type="EMBL" id="STX29060.1"/>
    </source>
</evidence>
<dbReference type="OrthoDB" id="5298707at2"/>
<proteinExistence type="predicted"/>
<dbReference type="InterPro" id="IPR020012">
    <property type="entry name" value="LysM_FimV"/>
</dbReference>
<dbReference type="EMBL" id="UGNV01000001">
    <property type="protein sequence ID" value="STX29060.1"/>
    <property type="molecule type" value="Genomic_DNA"/>
</dbReference>
<gene>
    <name evidence="6" type="primary">fimV</name>
    <name evidence="6" type="ORF">NCTC13315_01595</name>
</gene>
<dbReference type="InterPro" id="IPR057840">
    <property type="entry name" value="FimV_N"/>
</dbReference>
<keyword evidence="1" id="KW-0175">Coiled coil</keyword>
<feature type="compositionally biased region" description="Basic and acidic residues" evidence="2">
    <location>
        <begin position="532"/>
        <end position="543"/>
    </location>
</feature>
<evidence type="ECO:0000256" key="1">
    <source>
        <dbReference type="SAM" id="Coils"/>
    </source>
</evidence>
<sequence>MKVNRLYAVILSLSLPFSALALGMGDIRLHSSLNQPFNAEIPIMDTEGISLEAIKANLASMEDYKRIGLQQSEILSFLKFSITKNAQGQPVISITSTERISEPYLQIVVDLAWPQGQIYRAYTILLDPPGYQLKKVTSVTEIKHLNVNKVSLDKPGVVDKPVYQHIQGSLKPTKAELTYGPTVANEDIWQIAQRYITSETTLQQVILAIVGTNSEAFTQGNLNGLKVGERLRIPTNDEIAKIPAKLAKEEVLAHDTAWKNKQEIKHVILPPYIDAVPGTTQFNKIDTTYYVSKIASIPKFSLEKPTSNATTSLPVPEVFLNPAITVTPFTKNQVSNLNAQKDDANIRAELGVTLAAIDSVRTENSLMKEQMNKLKAANTQLQQQINKQQQEITRLQEQLKVIIQQRPGIQSQAQALKPQENSTSWLYWLIIGGTAIVIAYGLLYWFWLRQRYYEVEDIEGENITPVVATNYLEDSQAQAETKSVATVNDVPAHTIASEMNESSETTDKMEPLTPQVMGVNLAKPSESQDAQEETKLVEKSRDELNDDNISESKQVGIDKSAENNEQTEPVIAEREDDLSSNVNKTMDNRKENQEKPADFNEVTVPARANSEVEKDDLGNKNINNLDTPSETSDKSDFKQTQDIADNHTLNFEPGLDKLIIPTPKSDMPQDDMALNFDLDDQLKGDKLPGLTASDATLAEPEGSEGQQTGQVEQGSDPDLSTLDLGLGQPDKENEEQANLNTNVASDGVKTAQSSEEQSNTSQEEQLVKSSAALDTLLSLAKTYISMEDFESAEQSLQEVIEFGNEAQKEEAQKLLQDLNDK</sequence>
<keyword evidence="3" id="KW-0812">Transmembrane</keyword>
<feature type="compositionally biased region" description="Polar residues" evidence="2">
    <location>
        <begin position="620"/>
        <end position="630"/>
    </location>
</feature>
<feature type="domain" description="FimV N-terminal" evidence="5">
    <location>
        <begin position="22"/>
        <end position="129"/>
    </location>
</feature>
<feature type="region of interest" description="Disordered" evidence="2">
    <location>
        <begin position="522"/>
        <end position="767"/>
    </location>
</feature>
<dbReference type="Gene3D" id="1.20.58.2200">
    <property type="match status" value="1"/>
</dbReference>
<evidence type="ECO:0000256" key="2">
    <source>
        <dbReference type="SAM" id="MobiDB-lite"/>
    </source>
</evidence>
<feature type="chain" id="PRO_5016674025" evidence="4">
    <location>
        <begin position="22"/>
        <end position="821"/>
    </location>
</feature>
<feature type="compositionally biased region" description="Low complexity" evidence="2">
    <location>
        <begin position="752"/>
        <end position="767"/>
    </location>
</feature>
<keyword evidence="7" id="KW-1185">Reference proteome</keyword>
<reference evidence="6 7" key="1">
    <citation type="submission" date="2018-06" db="EMBL/GenBank/DDBJ databases">
        <authorList>
            <consortium name="Pathogen Informatics"/>
            <person name="Doyle S."/>
        </authorList>
    </citation>
    <scope>NUCLEOTIDE SEQUENCE [LARGE SCALE GENOMIC DNA]</scope>
    <source>
        <strain evidence="6 7">NCTC13315</strain>
    </source>
</reference>
<evidence type="ECO:0000256" key="3">
    <source>
        <dbReference type="SAM" id="Phobius"/>
    </source>
</evidence>
<dbReference type="InterPro" id="IPR038440">
    <property type="entry name" value="FimV_C_sf"/>
</dbReference>
<protein>
    <submittedName>
        <fullName evidence="6">FimV protein</fullName>
    </submittedName>
</protein>
<feature type="compositionally biased region" description="Basic and acidic residues" evidence="2">
    <location>
        <begin position="586"/>
        <end position="598"/>
    </location>
</feature>
<dbReference type="AlphaFoldDB" id="A0A378I2U5"/>
<dbReference type="RefSeq" id="WP_115302760.1">
    <property type="nucleotide sequence ID" value="NZ_CAAAHO010000004.1"/>
</dbReference>
<evidence type="ECO:0000313" key="7">
    <source>
        <dbReference type="Proteomes" id="UP000254968"/>
    </source>
</evidence>
<dbReference type="InterPro" id="IPR020011">
    <property type="entry name" value="FimV_C"/>
</dbReference>
<keyword evidence="3" id="KW-0472">Membrane</keyword>
<feature type="compositionally biased region" description="Polar residues" evidence="2">
    <location>
        <begin position="704"/>
        <end position="713"/>
    </location>
</feature>
<dbReference type="NCBIfam" id="TIGR03504">
    <property type="entry name" value="FimV_Cterm"/>
    <property type="match status" value="1"/>
</dbReference>
<dbReference type="Pfam" id="PF25800">
    <property type="entry name" value="FimV_N"/>
    <property type="match status" value="1"/>
</dbReference>